<evidence type="ECO:0000313" key="3">
    <source>
        <dbReference type="Proteomes" id="UP001281761"/>
    </source>
</evidence>
<name>A0ABQ9WX83_9EUKA</name>
<feature type="region of interest" description="Disordered" evidence="1">
    <location>
        <begin position="136"/>
        <end position="189"/>
    </location>
</feature>
<comment type="caution">
    <text evidence="2">The sequence shown here is derived from an EMBL/GenBank/DDBJ whole genome shotgun (WGS) entry which is preliminary data.</text>
</comment>
<feature type="region of interest" description="Disordered" evidence="1">
    <location>
        <begin position="1"/>
        <end position="29"/>
    </location>
</feature>
<proteinExistence type="predicted"/>
<evidence type="ECO:0000256" key="1">
    <source>
        <dbReference type="SAM" id="MobiDB-lite"/>
    </source>
</evidence>
<accession>A0ABQ9WX83</accession>
<sequence length="189" mass="20767">MSGRRSGDSQRLLVLVPSPPSEKPSRRPCDCHVSFSRLRSITGRKRQRVEKGKSIESRKSGAHEDVTSLTRPVKQTEVSVDHAGTRQFIVVILPNCPTFSPTKLLNTIECRLMFIVVILPNCPKFSPTKLLKTIESCTTPPQSPSGERGTIEQAEHGVSESIATEDNEMAASTEQTKREEAASESAVSH</sequence>
<dbReference type="Proteomes" id="UP001281761">
    <property type="component" value="Unassembled WGS sequence"/>
</dbReference>
<reference evidence="2 3" key="1">
    <citation type="journal article" date="2022" name="bioRxiv">
        <title>Genomics of Preaxostyla Flagellates Illuminates Evolutionary Transitions and the Path Towards Mitochondrial Loss.</title>
        <authorList>
            <person name="Novak L.V.F."/>
            <person name="Treitli S.C."/>
            <person name="Pyrih J."/>
            <person name="Halakuc P."/>
            <person name="Pipaliya S.V."/>
            <person name="Vacek V."/>
            <person name="Brzon O."/>
            <person name="Soukal P."/>
            <person name="Eme L."/>
            <person name="Dacks J.B."/>
            <person name="Karnkowska A."/>
            <person name="Elias M."/>
            <person name="Hampl V."/>
        </authorList>
    </citation>
    <scope>NUCLEOTIDE SEQUENCE [LARGE SCALE GENOMIC DNA]</scope>
    <source>
        <strain evidence="2">NAU3</strain>
        <tissue evidence="2">Gut</tissue>
    </source>
</reference>
<keyword evidence="3" id="KW-1185">Reference proteome</keyword>
<dbReference type="EMBL" id="JARBJD010000313">
    <property type="protein sequence ID" value="KAK2944116.1"/>
    <property type="molecule type" value="Genomic_DNA"/>
</dbReference>
<gene>
    <name evidence="2" type="ORF">BLNAU_20948</name>
</gene>
<feature type="compositionally biased region" description="Basic and acidic residues" evidence="1">
    <location>
        <begin position="149"/>
        <end position="158"/>
    </location>
</feature>
<feature type="compositionally biased region" description="Basic and acidic residues" evidence="1">
    <location>
        <begin position="49"/>
        <end position="66"/>
    </location>
</feature>
<evidence type="ECO:0000313" key="2">
    <source>
        <dbReference type="EMBL" id="KAK2944116.1"/>
    </source>
</evidence>
<feature type="region of interest" description="Disordered" evidence="1">
    <location>
        <begin position="42"/>
        <end position="70"/>
    </location>
</feature>
<organism evidence="2 3">
    <name type="scientific">Blattamonas nauphoetae</name>
    <dbReference type="NCBI Taxonomy" id="2049346"/>
    <lineage>
        <taxon>Eukaryota</taxon>
        <taxon>Metamonada</taxon>
        <taxon>Preaxostyla</taxon>
        <taxon>Oxymonadida</taxon>
        <taxon>Blattamonas</taxon>
    </lineage>
</organism>
<protein>
    <submittedName>
        <fullName evidence="2">Uncharacterized protein</fullName>
    </submittedName>
</protein>